<sequence length="73" mass="8247">MVLVVVFLVFFVFCLPKLVEAYVAAHPRHKALQAMWRALRESVAPTQRKRGGSDPSVLLPASDITPIRQHHSR</sequence>
<dbReference type="EMBL" id="QXFT01005437">
    <property type="protein sequence ID" value="KAE9272656.1"/>
    <property type="molecule type" value="Genomic_DNA"/>
</dbReference>
<dbReference type="EMBL" id="QXFU01004934">
    <property type="protein sequence ID" value="KAE8966397.1"/>
    <property type="molecule type" value="Genomic_DNA"/>
</dbReference>
<evidence type="ECO:0000313" key="3">
    <source>
        <dbReference type="EMBL" id="KAE8964989.1"/>
    </source>
</evidence>
<dbReference type="Proteomes" id="UP000435112">
    <property type="component" value="Unassembled WGS sequence"/>
</dbReference>
<evidence type="ECO:0000313" key="8">
    <source>
        <dbReference type="Proteomes" id="UP000435112"/>
    </source>
</evidence>
<dbReference type="EMBL" id="QXFV01005423">
    <property type="protein sequence ID" value="KAE8964989.1"/>
    <property type="molecule type" value="Genomic_DNA"/>
</dbReference>
<accession>A0A6A3HB40</accession>
<gene>
    <name evidence="3" type="ORF">PR001_g28865</name>
    <name evidence="4" type="ORF">PR002_g28376</name>
    <name evidence="5" type="ORF">PR003_g30137</name>
</gene>
<name>A0A6A3HB40_9STRA</name>
<evidence type="ECO:0008006" key="9">
    <source>
        <dbReference type="Google" id="ProtNLM"/>
    </source>
</evidence>
<comment type="caution">
    <text evidence="4">The sequence shown here is derived from an EMBL/GenBank/DDBJ whole genome shotgun (WGS) entry which is preliminary data.</text>
</comment>
<feature type="signal peptide" evidence="2">
    <location>
        <begin position="1"/>
        <end position="21"/>
    </location>
</feature>
<reference evidence="6 8" key="1">
    <citation type="submission" date="2018-09" db="EMBL/GenBank/DDBJ databases">
        <title>Genomic investigation of the strawberry pathogen Phytophthora fragariae indicates pathogenicity is determined by transcriptional variation in three key races.</title>
        <authorList>
            <person name="Adams T.M."/>
            <person name="Armitage A.D."/>
            <person name="Sobczyk M.K."/>
            <person name="Bates H.J."/>
            <person name="Dunwell J.M."/>
            <person name="Nellist C.F."/>
            <person name="Harrison R.J."/>
        </authorList>
    </citation>
    <scope>NUCLEOTIDE SEQUENCE [LARGE SCALE GENOMIC DNA]</scope>
    <source>
        <strain evidence="3 6">SCRP249</strain>
        <strain evidence="4 8">SCRP324</strain>
        <strain evidence="5 7">SCRP333</strain>
    </source>
</reference>
<evidence type="ECO:0000256" key="1">
    <source>
        <dbReference type="SAM" id="MobiDB-lite"/>
    </source>
</evidence>
<organism evidence="4 8">
    <name type="scientific">Phytophthora rubi</name>
    <dbReference type="NCBI Taxonomy" id="129364"/>
    <lineage>
        <taxon>Eukaryota</taxon>
        <taxon>Sar</taxon>
        <taxon>Stramenopiles</taxon>
        <taxon>Oomycota</taxon>
        <taxon>Peronosporomycetes</taxon>
        <taxon>Peronosporales</taxon>
        <taxon>Peronosporaceae</taxon>
        <taxon>Phytophthora</taxon>
    </lineage>
</organism>
<keyword evidence="7" id="KW-1185">Reference proteome</keyword>
<dbReference type="Proteomes" id="UP000429607">
    <property type="component" value="Unassembled WGS sequence"/>
</dbReference>
<protein>
    <recommendedName>
        <fullName evidence="9">Secreted protein</fullName>
    </recommendedName>
</protein>
<keyword evidence="2" id="KW-0732">Signal</keyword>
<dbReference type="AlphaFoldDB" id="A0A6A3HB40"/>
<evidence type="ECO:0000256" key="2">
    <source>
        <dbReference type="SAM" id="SignalP"/>
    </source>
</evidence>
<evidence type="ECO:0000313" key="7">
    <source>
        <dbReference type="Proteomes" id="UP000434957"/>
    </source>
</evidence>
<proteinExistence type="predicted"/>
<dbReference type="Proteomes" id="UP000434957">
    <property type="component" value="Unassembled WGS sequence"/>
</dbReference>
<feature type="chain" id="PRO_5036164121" description="Secreted protein" evidence="2">
    <location>
        <begin position="22"/>
        <end position="73"/>
    </location>
</feature>
<evidence type="ECO:0000313" key="5">
    <source>
        <dbReference type="EMBL" id="KAE9272656.1"/>
    </source>
</evidence>
<feature type="region of interest" description="Disordered" evidence="1">
    <location>
        <begin position="43"/>
        <end position="73"/>
    </location>
</feature>
<evidence type="ECO:0000313" key="4">
    <source>
        <dbReference type="EMBL" id="KAE8966397.1"/>
    </source>
</evidence>
<evidence type="ECO:0000313" key="6">
    <source>
        <dbReference type="Proteomes" id="UP000429607"/>
    </source>
</evidence>